<feature type="region of interest" description="Disordered" evidence="3">
    <location>
        <begin position="581"/>
        <end position="627"/>
    </location>
</feature>
<dbReference type="EMBL" id="BFAD01000001">
    <property type="protein sequence ID" value="GBE78150.1"/>
    <property type="molecule type" value="Genomic_DNA"/>
</dbReference>
<name>A0A401G7J7_9APHY</name>
<dbReference type="InterPro" id="IPR038336">
    <property type="entry name" value="NET_sf"/>
</dbReference>
<proteinExistence type="predicted"/>
<dbReference type="PROSITE" id="PS51525">
    <property type="entry name" value="NET"/>
    <property type="match status" value="1"/>
</dbReference>
<dbReference type="SMART" id="SM00297">
    <property type="entry name" value="BROMO"/>
    <property type="match status" value="2"/>
</dbReference>
<feature type="compositionally biased region" description="Low complexity" evidence="3">
    <location>
        <begin position="760"/>
        <end position="772"/>
    </location>
</feature>
<dbReference type="Pfam" id="PF17035">
    <property type="entry name" value="BET"/>
    <property type="match status" value="1"/>
</dbReference>
<dbReference type="STRING" id="139825.A0A401G7J7"/>
<feature type="compositionally biased region" description="Basic and acidic residues" evidence="3">
    <location>
        <begin position="49"/>
        <end position="64"/>
    </location>
</feature>
<dbReference type="GO" id="GO:0006338">
    <property type="term" value="P:chromatin remodeling"/>
    <property type="evidence" value="ECO:0007669"/>
    <property type="project" value="TreeGrafter"/>
</dbReference>
<feature type="region of interest" description="Disordered" evidence="3">
    <location>
        <begin position="742"/>
        <end position="772"/>
    </location>
</feature>
<dbReference type="FunCoup" id="A0A401G7J7">
    <property type="interactions" value="647"/>
</dbReference>
<evidence type="ECO:0000259" key="5">
    <source>
        <dbReference type="PROSITE" id="PS51525"/>
    </source>
</evidence>
<dbReference type="PRINTS" id="PR00503">
    <property type="entry name" value="BROMODOMAIN"/>
</dbReference>
<dbReference type="GO" id="GO:0005634">
    <property type="term" value="C:nucleus"/>
    <property type="evidence" value="ECO:0007669"/>
    <property type="project" value="TreeGrafter"/>
</dbReference>
<feature type="compositionally biased region" description="Pro residues" evidence="3">
    <location>
        <begin position="83"/>
        <end position="95"/>
    </location>
</feature>
<evidence type="ECO:0000259" key="4">
    <source>
        <dbReference type="PROSITE" id="PS50014"/>
    </source>
</evidence>
<dbReference type="PANTHER" id="PTHR22880:SF225">
    <property type="entry name" value="BROMODOMAIN-CONTAINING PROTEIN BET-1-RELATED"/>
    <property type="match status" value="1"/>
</dbReference>
<accession>A0A401G7J7</accession>
<sequence>MLDAPLSNGVHHINGHSTPDSPIDSPATPVDNSTAPDVKIDVDYTEGESDVRHEPMPLKLDKLDNASVLPQVGTPADPATIPIEPPKGTPPPPPGQLLEDVRVAEQQPLPTTDSDVVMADAVEHPSTAHGLPNGHALDSPAATPVSSIPAVSSSETAVDSLGATSPYPNNKHANEHDDDDDHKPPAKRARKYSDADKASLANTGTPPPASASPDVGTHAPLPSTTTSTLSPAQWRFATSTIRTLKKVKEAVPFLHPVDTVGLNIPHYPTIIKHPMDFSTIDRKLASSSPLKPDSNPANPRYYNADEFIADVRLIFSNCLTFNGPEHAVMLMGKRVEAVFDKQIKQMPPAEERKPVIVKKVATPPPPPPAKKVAAARRPSVNVPVIRRNDENVGRPKREIHPPPPKDLPYADIPKKTRKVKRAKNDAHAEQLKFCDKLLKDLQRKNHYSIAHPFYEPVDYVKMEIPSYPKVIKKPMDLSTMRKKLQNGEYLTAEKFRDDFKQMIRNCATFNPPGNPVHEAGKSFDRLFDEKWANLPSLHSHEVSEDEYDDDEEDSEDDRARMIATMENQIQTMKSSLDSLKKKGKELKKKEKKKEKAVPPVASTSKHASKPGKAAASNGRKKGKKPITDDDVLSFEQKKDLSDTISKLDGAKLEKVIQIIHDGVPEIRDSTEEIELEIDLLPASVLTKLYNFVIRPMRTPATKRSRTGKGTGTGGLKRKSMDEDVEAAKIRALEARMKLFEGGQAGASDVAPGEESEHSSAESSSESSASDSE</sequence>
<evidence type="ECO:0000256" key="1">
    <source>
        <dbReference type="ARBA" id="ARBA00023117"/>
    </source>
</evidence>
<dbReference type="InterPro" id="IPR050935">
    <property type="entry name" value="Bromo_chromatin_reader"/>
</dbReference>
<feature type="compositionally biased region" description="Basic residues" evidence="3">
    <location>
        <begin position="581"/>
        <end position="594"/>
    </location>
</feature>
<dbReference type="SUPFAM" id="SSF47370">
    <property type="entry name" value="Bromodomain"/>
    <property type="match status" value="2"/>
</dbReference>
<organism evidence="6 7">
    <name type="scientific">Sparassis crispa</name>
    <dbReference type="NCBI Taxonomy" id="139825"/>
    <lineage>
        <taxon>Eukaryota</taxon>
        <taxon>Fungi</taxon>
        <taxon>Dikarya</taxon>
        <taxon>Basidiomycota</taxon>
        <taxon>Agaricomycotina</taxon>
        <taxon>Agaricomycetes</taxon>
        <taxon>Polyporales</taxon>
        <taxon>Sparassidaceae</taxon>
        <taxon>Sparassis</taxon>
    </lineage>
</organism>
<dbReference type="InterPro" id="IPR001487">
    <property type="entry name" value="Bromodomain"/>
</dbReference>
<dbReference type="RefSeq" id="XP_027609063.1">
    <property type="nucleotide sequence ID" value="XM_027753262.1"/>
</dbReference>
<keyword evidence="7" id="KW-1185">Reference proteome</keyword>
<evidence type="ECO:0000313" key="6">
    <source>
        <dbReference type="EMBL" id="GBE78150.1"/>
    </source>
</evidence>
<feature type="region of interest" description="Disordered" evidence="3">
    <location>
        <begin position="125"/>
        <end position="229"/>
    </location>
</feature>
<feature type="domain" description="Bromo" evidence="4">
    <location>
        <begin position="245"/>
        <end position="329"/>
    </location>
</feature>
<dbReference type="InParanoid" id="A0A401G7J7"/>
<dbReference type="GeneID" id="38775067"/>
<dbReference type="Pfam" id="PF00439">
    <property type="entry name" value="Bromodomain"/>
    <property type="match status" value="2"/>
</dbReference>
<keyword evidence="1 2" id="KW-0103">Bromodomain</keyword>
<evidence type="ECO:0000256" key="2">
    <source>
        <dbReference type="PROSITE-ProRule" id="PRU00035"/>
    </source>
</evidence>
<evidence type="ECO:0000256" key="3">
    <source>
        <dbReference type="SAM" id="MobiDB-lite"/>
    </source>
</evidence>
<dbReference type="PANTHER" id="PTHR22880">
    <property type="entry name" value="FALZ-RELATED BROMODOMAIN-CONTAINING PROTEINS"/>
    <property type="match status" value="1"/>
</dbReference>
<protein>
    <submittedName>
        <fullName evidence="6">Bromodomain-containing factor 1</fullName>
    </submittedName>
</protein>
<dbReference type="GO" id="GO:0006355">
    <property type="term" value="P:regulation of DNA-templated transcription"/>
    <property type="evidence" value="ECO:0007669"/>
    <property type="project" value="TreeGrafter"/>
</dbReference>
<dbReference type="GO" id="GO:0000785">
    <property type="term" value="C:chromatin"/>
    <property type="evidence" value="ECO:0007669"/>
    <property type="project" value="TreeGrafter"/>
</dbReference>
<dbReference type="InterPro" id="IPR027353">
    <property type="entry name" value="NET_dom"/>
</dbReference>
<feature type="region of interest" description="Disordered" evidence="3">
    <location>
        <begin position="700"/>
        <end position="721"/>
    </location>
</feature>
<dbReference type="AlphaFoldDB" id="A0A401G7J7"/>
<dbReference type="Gene3D" id="1.20.920.10">
    <property type="entry name" value="Bromodomain-like"/>
    <property type="match status" value="2"/>
</dbReference>
<feature type="domain" description="Bromo" evidence="4">
    <location>
        <begin position="445"/>
        <end position="517"/>
    </location>
</feature>
<dbReference type="PROSITE" id="PS50014">
    <property type="entry name" value="BROMODOMAIN_2"/>
    <property type="match status" value="2"/>
</dbReference>
<dbReference type="Gene3D" id="1.20.1270.220">
    <property type="match status" value="1"/>
</dbReference>
<feature type="compositionally biased region" description="Low complexity" evidence="3">
    <location>
        <begin position="220"/>
        <end position="229"/>
    </location>
</feature>
<dbReference type="Proteomes" id="UP000287166">
    <property type="component" value="Unassembled WGS sequence"/>
</dbReference>
<reference evidence="6 7" key="1">
    <citation type="journal article" date="2018" name="Sci. Rep.">
        <title>Genome sequence of the cauliflower mushroom Sparassis crispa (Hanabiratake) and its association with beneficial usage.</title>
        <authorList>
            <person name="Kiyama R."/>
            <person name="Furutani Y."/>
            <person name="Kawaguchi K."/>
            <person name="Nakanishi T."/>
        </authorList>
    </citation>
    <scope>NUCLEOTIDE SEQUENCE [LARGE SCALE GENOMIC DNA]</scope>
</reference>
<evidence type="ECO:0000313" key="7">
    <source>
        <dbReference type="Proteomes" id="UP000287166"/>
    </source>
</evidence>
<comment type="caution">
    <text evidence="6">The sequence shown here is derived from an EMBL/GenBank/DDBJ whole genome shotgun (WGS) entry which is preliminary data.</text>
</comment>
<dbReference type="CDD" id="cd05500">
    <property type="entry name" value="Bromo_BDF1_2_I"/>
    <property type="match status" value="1"/>
</dbReference>
<gene>
    <name evidence="6" type="ORF">SCP_0110330</name>
</gene>
<feature type="region of interest" description="Disordered" evidence="3">
    <location>
        <begin position="1"/>
        <end position="98"/>
    </location>
</feature>
<feature type="domain" description="NET" evidence="5">
    <location>
        <begin position="622"/>
        <end position="703"/>
    </location>
</feature>
<dbReference type="OrthoDB" id="784962at2759"/>
<feature type="compositionally biased region" description="Polar residues" evidence="3">
    <location>
        <begin position="144"/>
        <end position="168"/>
    </location>
</feature>
<dbReference type="InterPro" id="IPR036427">
    <property type="entry name" value="Bromodomain-like_sf"/>
</dbReference>